<dbReference type="AlphaFoldDB" id="A0A6G1C1A0"/>
<evidence type="ECO:0000313" key="1">
    <source>
        <dbReference type="EMBL" id="KAF0893781.1"/>
    </source>
</evidence>
<dbReference type="Proteomes" id="UP000479710">
    <property type="component" value="Unassembled WGS sequence"/>
</dbReference>
<organism evidence="1 2">
    <name type="scientific">Oryza meyeriana var. granulata</name>
    <dbReference type="NCBI Taxonomy" id="110450"/>
    <lineage>
        <taxon>Eukaryota</taxon>
        <taxon>Viridiplantae</taxon>
        <taxon>Streptophyta</taxon>
        <taxon>Embryophyta</taxon>
        <taxon>Tracheophyta</taxon>
        <taxon>Spermatophyta</taxon>
        <taxon>Magnoliopsida</taxon>
        <taxon>Liliopsida</taxon>
        <taxon>Poales</taxon>
        <taxon>Poaceae</taxon>
        <taxon>BOP clade</taxon>
        <taxon>Oryzoideae</taxon>
        <taxon>Oryzeae</taxon>
        <taxon>Oryzinae</taxon>
        <taxon>Oryza</taxon>
        <taxon>Oryza meyeriana</taxon>
    </lineage>
</organism>
<protein>
    <submittedName>
        <fullName evidence="1">Uncharacterized protein</fullName>
    </submittedName>
</protein>
<sequence length="151" mass="16137">MSLLLLSCSYSQRGPNTRRLLRRIRHLRDIAEFGTGLRRETEVTRGLPSSAHGLADNNLSRSILTAATLSGQVPDAMQRRPLRARTATAALLILAARARANATFFVCAVRGAVQPGGAFLSHLVLADIGDAGVASLVPQGALSLWSRVLLL</sequence>
<keyword evidence="2" id="KW-1185">Reference proteome</keyword>
<evidence type="ECO:0000313" key="2">
    <source>
        <dbReference type="Proteomes" id="UP000479710"/>
    </source>
</evidence>
<name>A0A6G1C1A0_9ORYZ</name>
<reference evidence="1 2" key="1">
    <citation type="submission" date="2019-11" db="EMBL/GenBank/DDBJ databases">
        <title>Whole genome sequence of Oryza granulata.</title>
        <authorList>
            <person name="Li W."/>
        </authorList>
    </citation>
    <scope>NUCLEOTIDE SEQUENCE [LARGE SCALE GENOMIC DNA]</scope>
    <source>
        <strain evidence="2">cv. Menghai</strain>
        <tissue evidence="1">Leaf</tissue>
    </source>
</reference>
<accession>A0A6G1C1A0</accession>
<dbReference type="EMBL" id="SPHZ02000011">
    <property type="protein sequence ID" value="KAF0893781.1"/>
    <property type="molecule type" value="Genomic_DNA"/>
</dbReference>
<proteinExistence type="predicted"/>
<gene>
    <name evidence="1" type="ORF">E2562_029675</name>
</gene>
<comment type="caution">
    <text evidence="1">The sequence shown here is derived from an EMBL/GenBank/DDBJ whole genome shotgun (WGS) entry which is preliminary data.</text>
</comment>